<sequence>MTKTTPLDLNHFNEVTRTNLLNSLSKIYSTSNLLVLDPVLSPLINSLTTFSIIKEHGHCQNVAWLNDELSELPSTVLSKYTSLIILIPESEANLAKLEKNIRHIQQETPSLKFNIIIKDLTKSFVYQLNKLFNGILDFEKILDLSEPSKPLSITSKIKVFNWSTEPLYADGVLITDISQYSGLDDYYSTPIKSINQLTKAILQVLFVGIKNGEDEHKHYFKLRNIFGKGNHSDLLIKTLLQSQIPSFLNEHMAPSEIEFYEERLHSNTDMVVIERNLDMMPVLFSQLTYHGIIDDLFDIEFESIVNLKDEDSVSKNLTKDELYNRDLKHLNFSAIGSRLNKMAKIIQQKFKDSGASGGDTNIDDMKNLVSNLGSLTLQQDLIKKHTIIGESVLSKINNEYEKFLTLQNDIFEMDYKLQMSKLKSFINANYQIEFIWPTILLIGYINDGVPSKELGKLSTDLQDNYGLSASIALEKLVDLKLIRVIHDSSNDFFTSLGWTAQKKHQPVNDLHEKDDREVAISGGKDVLRSNYTLINKFWNLHPYDDDSIESNNNANSSTRDSTNLLQLYPNPSFTLPGNTVPLTFRIIESLYFRDFLKYKPVNNIKSRPNWDNLGLNTMLAGKTVDINLDNVNDDKSKYLIVVVIGGITRSELTCLKYLEERFKAKGTPKEIIVISNGIINNKDLWQFITE</sequence>
<dbReference type="PANTHER" id="PTHR11679">
    <property type="entry name" value="VESICLE PROTEIN SORTING-ASSOCIATED"/>
    <property type="match status" value="1"/>
</dbReference>
<reference evidence="2 3" key="1">
    <citation type="journal article" date="2022" name="DNA Res.">
        <title>Genome analysis of five recently described species of the CUG-Ser clade uncovers Candida theae as a new hybrid lineage with pathogenic potential in the Candida parapsilosis species complex.</title>
        <authorList>
            <person name="Mixao V."/>
            <person name="Del Olmo V."/>
            <person name="Hegedusova E."/>
            <person name="Saus E."/>
            <person name="Pryszcz L."/>
            <person name="Cillingova A."/>
            <person name="Nosek J."/>
            <person name="Gabaldon T."/>
        </authorList>
    </citation>
    <scope>NUCLEOTIDE SEQUENCE [LARGE SCALE GENOMIC DNA]</scope>
    <source>
        <strain evidence="2 3">CBS 12239</strain>
    </source>
</reference>
<dbReference type="InterPro" id="IPR036045">
    <property type="entry name" value="Sec1-like_sf"/>
</dbReference>
<dbReference type="SUPFAM" id="SSF56815">
    <property type="entry name" value="Sec1/munc18-like (SM) proteins"/>
    <property type="match status" value="1"/>
</dbReference>
<protein>
    <submittedName>
        <fullName evidence="2">VPS33</fullName>
    </submittedName>
</protein>
<keyword evidence="3" id="KW-1185">Reference proteome</keyword>
<evidence type="ECO:0000313" key="3">
    <source>
        <dbReference type="Proteomes" id="UP001204833"/>
    </source>
</evidence>
<dbReference type="Gene3D" id="3.90.830.10">
    <property type="entry name" value="Syntaxin Binding Protein 1, Chain A, domain 2"/>
    <property type="match status" value="1"/>
</dbReference>
<dbReference type="Gene3D" id="3.40.50.1910">
    <property type="match status" value="1"/>
</dbReference>
<dbReference type="EMBL" id="JAIHNG010000088">
    <property type="protein sequence ID" value="KAI5960509.1"/>
    <property type="molecule type" value="Genomic_DNA"/>
</dbReference>
<dbReference type="InterPro" id="IPR027482">
    <property type="entry name" value="Sec1-like_dom2"/>
</dbReference>
<dbReference type="GeneID" id="76149964"/>
<dbReference type="Pfam" id="PF00995">
    <property type="entry name" value="Sec1"/>
    <property type="match status" value="1"/>
</dbReference>
<comment type="caution">
    <text evidence="2">The sequence shown here is derived from an EMBL/GenBank/DDBJ whole genome shotgun (WGS) entry which is preliminary data.</text>
</comment>
<organism evidence="2 3">
    <name type="scientific">Candida theae</name>
    <dbReference type="NCBI Taxonomy" id="1198502"/>
    <lineage>
        <taxon>Eukaryota</taxon>
        <taxon>Fungi</taxon>
        <taxon>Dikarya</taxon>
        <taxon>Ascomycota</taxon>
        <taxon>Saccharomycotina</taxon>
        <taxon>Pichiomycetes</taxon>
        <taxon>Debaryomycetaceae</taxon>
        <taxon>Candida/Lodderomyces clade</taxon>
        <taxon>Candida</taxon>
    </lineage>
</organism>
<dbReference type="Proteomes" id="UP001204833">
    <property type="component" value="Unassembled WGS sequence"/>
</dbReference>
<comment type="similarity">
    <text evidence="1">Belongs to the STXBP/unc-18/SEC1 family.</text>
</comment>
<accession>A0AAD5BGS0</accession>
<dbReference type="InterPro" id="IPR043127">
    <property type="entry name" value="Sec-1-like_dom3a"/>
</dbReference>
<dbReference type="AlphaFoldDB" id="A0AAD5BGS0"/>
<proteinExistence type="inferred from homology"/>
<dbReference type="InterPro" id="IPR001619">
    <property type="entry name" value="Sec1-like"/>
</dbReference>
<evidence type="ECO:0000313" key="2">
    <source>
        <dbReference type="EMBL" id="KAI5960509.1"/>
    </source>
</evidence>
<dbReference type="RefSeq" id="XP_051609579.1">
    <property type="nucleotide sequence ID" value="XM_051751160.1"/>
</dbReference>
<dbReference type="Gene3D" id="3.40.50.2060">
    <property type="match status" value="1"/>
</dbReference>
<gene>
    <name evidence="2" type="ORF">KGF57_001905</name>
</gene>
<dbReference type="InterPro" id="IPR043154">
    <property type="entry name" value="Sec-1-like_dom1"/>
</dbReference>
<evidence type="ECO:0000256" key="1">
    <source>
        <dbReference type="ARBA" id="ARBA00009884"/>
    </source>
</evidence>
<dbReference type="GO" id="GO:0016192">
    <property type="term" value="P:vesicle-mediated transport"/>
    <property type="evidence" value="ECO:0007669"/>
    <property type="project" value="InterPro"/>
</dbReference>
<name>A0AAD5BGS0_9ASCO</name>